<feature type="compositionally biased region" description="Acidic residues" evidence="6">
    <location>
        <begin position="444"/>
        <end position="458"/>
    </location>
</feature>
<dbReference type="InterPro" id="IPR017884">
    <property type="entry name" value="SANT_dom"/>
</dbReference>
<feature type="domain" description="PHD-type" evidence="7">
    <location>
        <begin position="376"/>
        <end position="428"/>
    </location>
</feature>
<dbReference type="InterPro" id="IPR043151">
    <property type="entry name" value="BAH_sf"/>
</dbReference>
<evidence type="ECO:0000256" key="6">
    <source>
        <dbReference type="SAM" id="MobiDB-lite"/>
    </source>
</evidence>
<evidence type="ECO:0000313" key="13">
    <source>
        <dbReference type="Proteomes" id="UP000775872"/>
    </source>
</evidence>
<dbReference type="CDD" id="cd15493">
    <property type="entry name" value="PHD_JMJD2"/>
    <property type="match status" value="1"/>
</dbReference>
<dbReference type="Gene3D" id="2.30.30.490">
    <property type="match status" value="1"/>
</dbReference>
<dbReference type="Pfam" id="PF00628">
    <property type="entry name" value="PHD"/>
    <property type="match status" value="1"/>
</dbReference>
<comment type="caution">
    <text evidence="12">The sequence shown here is derived from an EMBL/GenBank/DDBJ whole genome shotgun (WGS) entry which is preliminary data.</text>
</comment>
<dbReference type="SUPFAM" id="SSF57903">
    <property type="entry name" value="FYVE/PHD zinc finger"/>
    <property type="match status" value="2"/>
</dbReference>
<dbReference type="PROSITE" id="PS51038">
    <property type="entry name" value="BAH"/>
    <property type="match status" value="1"/>
</dbReference>
<dbReference type="SMART" id="SM00439">
    <property type="entry name" value="BAH"/>
    <property type="match status" value="1"/>
</dbReference>
<dbReference type="InterPro" id="IPR019787">
    <property type="entry name" value="Znf_PHD-finger"/>
</dbReference>
<feature type="compositionally biased region" description="Basic residues" evidence="6">
    <location>
        <begin position="1326"/>
        <end position="1337"/>
    </location>
</feature>
<feature type="compositionally biased region" description="Low complexity" evidence="6">
    <location>
        <begin position="904"/>
        <end position="913"/>
    </location>
</feature>
<evidence type="ECO:0000256" key="4">
    <source>
        <dbReference type="ARBA" id="ARBA00023242"/>
    </source>
</evidence>
<feature type="compositionally biased region" description="Acidic residues" evidence="6">
    <location>
        <begin position="64"/>
        <end position="73"/>
    </location>
</feature>
<evidence type="ECO:0000259" key="9">
    <source>
        <dbReference type="PROSITE" id="PS51156"/>
    </source>
</evidence>
<feature type="region of interest" description="Disordered" evidence="6">
    <location>
        <begin position="871"/>
        <end position="935"/>
    </location>
</feature>
<feature type="compositionally biased region" description="Low complexity" evidence="6">
    <location>
        <begin position="135"/>
        <end position="158"/>
    </location>
</feature>
<dbReference type="GO" id="GO:0003682">
    <property type="term" value="F:chromatin binding"/>
    <property type="evidence" value="ECO:0007669"/>
    <property type="project" value="InterPro"/>
</dbReference>
<dbReference type="SMART" id="SM00249">
    <property type="entry name" value="PHD"/>
    <property type="match status" value="3"/>
</dbReference>
<feature type="compositionally biased region" description="Basic and acidic residues" evidence="6">
    <location>
        <begin position="74"/>
        <end position="84"/>
    </location>
</feature>
<sequence>MAWFTALMAQQNDSKLNEADGKSASEQMSGSSGQDALEKDAAAEMAAPYGTRSRNRPRPNYAEDNYDVEMYDYDAEKNQNDTKRPSRQSNGASNGENGRANAASRKSLGDDAKAGSSQNGGGSKEQTSSGGGTGTPQATHASSSSTTTTTTTNNASQPSRKRKAGNAANQQTKDTAASSTRKTGNSAQTSSSASYPESNVLTFSNCKARPQNGRLVADDGTVLEANDHVYLVCEPPGEPYYLGRIMEFLHPQNDTSKPVDALRINWFYRPRDIGRKVHDTRIVFATMHSDISPLTALRGKCQIRHRVEIKNMDEYRRTPDNFWFEKLYDRYIQKNYDLIPTSGIVNVPEKVKKVLDERWKFVLVEQGRGKELTSAVKSCKRCTGYCASNDSVDCAVCQQTYHMNCVKPPLLKKPSRGFAWSCAACSRAQERKLEARHTPNLAVDGDDDELMEDDEDDIQIGGTGGTTPAEDAEPHHQGTAEQIYQASLWPWRYLGMHCKPEDALDYDDRIYPRASTRIGPRHQANVGPWPGRTVQYVKPPETRRGGRKDAKANREAQAAQAADLYPDGKRPKWVQDMPPGYTSRGEDYVDPNDPNATSVLLWKPPTSEETAQKSLDYMEEAKGQADKLGLPRRSTNLQDIALNCLFKDKYNPEKAMKDLASTEIKLFKEPSPSANELKKFEEAVSKYGSELHLVMKHVKTMTPGQVVRFYYTWKKSDRGKPVWGSYPGRKGKKEAKKAEALTKVADDVAHDDDDSAFDSRKASEKKRSFMCQFCTSTSSRRWRRAPNATPGLVNENGLKSTGKDKGSQYVIALCSRCAELWRRYAIRWEDIDEVAKKVAQSGGKAWKRKQDEELLKELQAVKEMGLLAPEPPLAIANGTPAANGGEPPRKKLKSAAPEKETDSDGGSTSGGVVSKKKEKASEKTSETSPLPEMPKPRTLPCAICAQIEPLDNHLSCRECRLPVHQKCYGVLDTAKSLNKWTCDMCTNDKNPQVSIQYKCVLCPVELTEHDFVEQPKLTHHKKKMSEKDREREKLEVQQARKAAEHYRKKQEELNRPVNPREPLKRTADNNWVHVTCAVWTPEVRFGNAKALMPSEGIPSIPRARYDETCSACNEKGGACVSCQQCRLSFHVECARKQDHILGFEITPVKSSKRDQHNIVSIQGESGTMTATLWCKDHGSTKPAVHQMHEEVDPSDSNESLNLLQFYVQNYKQADLTLTGTVRKANLMTTAAKMSGTLMQPGARRASTIQPVNGGTSHARSGEGAVSSTDTQPAGEKVCISCGIDVSPKWWATNISQERELTNGHYGSLGDEAKKFVEQRKFQCHKCRKTNRTPKTHHPQPTSLVAEPARPPPVESSYPNLTTPLRSPAPLYTESRDVRAPYHQVWSQSPPSHPTHPFAAPAPGPGGRLVRIGDARPPLAPPGYPPPPSSSTIPPAGPVAPPPIQPPRGIYGDWGPRPGNPPGPPSQHLNNGPPLAGGPPLNTMSSLRPPPMAVSPPPPPPGPLHQPAPHGHGAQPYVNGLPPSPRRSAGPPPQPQYSTPYAPAPVPGPPRHHGPPHGLSNGVPPHRPEPYQPGLTPPRPPFSGPHGSPLGVGHTLPPPQESAPVGHHPPRNGPESRPTSGASASPSLRNLLS</sequence>
<evidence type="ECO:0000259" key="11">
    <source>
        <dbReference type="PROSITE" id="PS51805"/>
    </source>
</evidence>
<feature type="domain" description="BAH" evidence="8">
    <location>
        <begin position="221"/>
        <end position="339"/>
    </location>
</feature>
<feature type="compositionally biased region" description="Gly residues" evidence="6">
    <location>
        <begin position="118"/>
        <end position="134"/>
    </location>
</feature>
<evidence type="ECO:0000259" key="8">
    <source>
        <dbReference type="PROSITE" id="PS51038"/>
    </source>
</evidence>
<dbReference type="EMBL" id="CABFOC020000035">
    <property type="protein sequence ID" value="CAH0049460.1"/>
    <property type="molecule type" value="Genomic_DNA"/>
</dbReference>
<dbReference type="InterPro" id="IPR001025">
    <property type="entry name" value="BAH_dom"/>
</dbReference>
<accession>A0A9N9Z5V7</accession>
<feature type="region of interest" description="Disordered" evidence="6">
    <location>
        <begin position="1326"/>
        <end position="1368"/>
    </location>
</feature>
<keyword evidence="13" id="KW-1185">Reference proteome</keyword>
<feature type="compositionally biased region" description="Basic and acidic residues" evidence="6">
    <location>
        <begin position="540"/>
        <end position="554"/>
    </location>
</feature>
<protein>
    <recommendedName>
        <fullName evidence="14">Lid2 complex component snt2</fullName>
    </recommendedName>
</protein>
<organism evidence="12 13">
    <name type="scientific">Clonostachys solani</name>
    <dbReference type="NCBI Taxonomy" id="160281"/>
    <lineage>
        <taxon>Eukaryota</taxon>
        <taxon>Fungi</taxon>
        <taxon>Dikarya</taxon>
        <taxon>Ascomycota</taxon>
        <taxon>Pezizomycotina</taxon>
        <taxon>Sordariomycetes</taxon>
        <taxon>Hypocreomycetidae</taxon>
        <taxon>Hypocreales</taxon>
        <taxon>Bionectriaceae</taxon>
        <taxon>Clonostachys</taxon>
    </lineage>
</organism>
<evidence type="ECO:0000256" key="2">
    <source>
        <dbReference type="ARBA" id="ARBA00022771"/>
    </source>
</evidence>
<dbReference type="Gene3D" id="1.10.10.60">
    <property type="entry name" value="Homeodomain-like"/>
    <property type="match status" value="1"/>
</dbReference>
<evidence type="ECO:0000313" key="12">
    <source>
        <dbReference type="EMBL" id="CAH0049460.1"/>
    </source>
</evidence>
<gene>
    <name evidence="12" type="ORF">CSOL1703_00001416</name>
</gene>
<dbReference type="InterPro" id="IPR000949">
    <property type="entry name" value="ELM2_dom"/>
</dbReference>
<dbReference type="InterPro" id="IPR009057">
    <property type="entry name" value="Homeodomain-like_sf"/>
</dbReference>
<dbReference type="Pfam" id="PF13832">
    <property type="entry name" value="zf-HC5HC2H_2"/>
    <property type="match status" value="1"/>
</dbReference>
<dbReference type="PROSITE" id="PS50016">
    <property type="entry name" value="ZF_PHD_2"/>
    <property type="match status" value="1"/>
</dbReference>
<dbReference type="GO" id="GO:0004842">
    <property type="term" value="F:ubiquitin-protein transferase activity"/>
    <property type="evidence" value="ECO:0007669"/>
    <property type="project" value="TreeGrafter"/>
</dbReference>
<dbReference type="PROSITE" id="PS51293">
    <property type="entry name" value="SANT"/>
    <property type="match status" value="1"/>
</dbReference>
<dbReference type="InterPro" id="IPR011011">
    <property type="entry name" value="Znf_FYVE_PHD"/>
</dbReference>
<feature type="compositionally biased region" description="Low complexity" evidence="6">
    <location>
        <begin position="1468"/>
        <end position="1481"/>
    </location>
</feature>
<evidence type="ECO:0000259" key="7">
    <source>
        <dbReference type="PROSITE" id="PS50016"/>
    </source>
</evidence>
<dbReference type="Pfam" id="PF01426">
    <property type="entry name" value="BAH"/>
    <property type="match status" value="1"/>
</dbReference>
<feature type="region of interest" description="Disordered" evidence="6">
    <location>
        <begin position="1383"/>
        <end position="1632"/>
    </location>
</feature>
<evidence type="ECO:0000256" key="5">
    <source>
        <dbReference type="PROSITE-ProRule" id="PRU00146"/>
    </source>
</evidence>
<dbReference type="FunFam" id="2.30.30.490:FF:000018">
    <property type="entry name" value="Lid2 complex component snt2"/>
    <property type="match status" value="1"/>
</dbReference>
<dbReference type="Pfam" id="PF13831">
    <property type="entry name" value="PHD_2"/>
    <property type="match status" value="1"/>
</dbReference>
<dbReference type="PROSITE" id="PS51156">
    <property type="entry name" value="ELM2"/>
    <property type="match status" value="1"/>
</dbReference>
<feature type="compositionally biased region" description="Polar residues" evidence="6">
    <location>
        <begin position="24"/>
        <end position="34"/>
    </location>
</feature>
<feature type="region of interest" description="Disordered" evidence="6">
    <location>
        <begin position="1248"/>
        <end position="1271"/>
    </location>
</feature>
<feature type="compositionally biased region" description="Polar residues" evidence="6">
    <location>
        <begin position="1248"/>
        <end position="1258"/>
    </location>
</feature>
<dbReference type="OrthoDB" id="336088at2759"/>
<keyword evidence="1" id="KW-0479">Metal-binding</keyword>
<dbReference type="InterPro" id="IPR034732">
    <property type="entry name" value="EPHD"/>
</dbReference>
<feature type="domain" description="PHD-type" evidence="11">
    <location>
        <begin position="1046"/>
        <end position="1178"/>
    </location>
</feature>
<dbReference type="PANTHER" id="PTHR47672:SF1">
    <property type="entry name" value="E3 UBIQUITIN-PROTEIN LIGASE SNT2"/>
    <property type="match status" value="1"/>
</dbReference>
<evidence type="ECO:0000259" key="10">
    <source>
        <dbReference type="PROSITE" id="PS51293"/>
    </source>
</evidence>
<feature type="compositionally biased region" description="Pro residues" evidence="6">
    <location>
        <begin position="1487"/>
        <end position="1505"/>
    </location>
</feature>
<feature type="compositionally biased region" description="Polar residues" evidence="6">
    <location>
        <begin position="167"/>
        <end position="198"/>
    </location>
</feature>
<dbReference type="Proteomes" id="UP000775872">
    <property type="component" value="Unassembled WGS sequence"/>
</dbReference>
<feature type="domain" description="SANT" evidence="10">
    <location>
        <begin position="673"/>
        <end position="718"/>
    </location>
</feature>
<dbReference type="InterPro" id="IPR001965">
    <property type="entry name" value="Znf_PHD"/>
</dbReference>
<dbReference type="SMART" id="SM01189">
    <property type="entry name" value="ELM2"/>
    <property type="match status" value="1"/>
</dbReference>
<dbReference type="InterPro" id="IPR029617">
    <property type="entry name" value="Snt2"/>
</dbReference>
<feature type="region of interest" description="Disordered" evidence="6">
    <location>
        <begin position="7"/>
        <end position="198"/>
    </location>
</feature>
<reference evidence="13" key="1">
    <citation type="submission" date="2019-06" db="EMBL/GenBank/DDBJ databases">
        <authorList>
            <person name="Broberg M."/>
        </authorList>
    </citation>
    <scope>NUCLEOTIDE SEQUENCE [LARGE SCALE GENOMIC DNA]</scope>
</reference>
<dbReference type="SUPFAM" id="SSF46689">
    <property type="entry name" value="Homeodomain-like"/>
    <property type="match status" value="1"/>
</dbReference>
<name>A0A9N9Z5V7_9HYPO</name>
<keyword evidence="4" id="KW-0539">Nucleus</keyword>
<dbReference type="FunFam" id="3.30.40.10:FF:000486">
    <property type="entry name" value="PHD finger and BAH domain (Snt2)"/>
    <property type="match status" value="1"/>
</dbReference>
<dbReference type="CDD" id="cd15497">
    <property type="entry name" value="PHD1_Snt2p_like"/>
    <property type="match status" value="1"/>
</dbReference>
<feature type="domain" description="ELM2" evidence="9">
    <location>
        <begin position="514"/>
        <end position="663"/>
    </location>
</feature>
<feature type="compositionally biased region" description="Polar residues" evidence="6">
    <location>
        <begin position="87"/>
        <end position="96"/>
    </location>
</feature>
<feature type="compositionally biased region" description="Basic and acidic residues" evidence="6">
    <location>
        <begin position="1044"/>
        <end position="1054"/>
    </location>
</feature>
<proteinExistence type="predicted"/>
<reference evidence="12 13" key="2">
    <citation type="submission" date="2021-10" db="EMBL/GenBank/DDBJ databases">
        <authorList>
            <person name="Piombo E."/>
        </authorList>
    </citation>
    <scope>NUCLEOTIDE SEQUENCE [LARGE SCALE GENOMIC DNA]</scope>
</reference>
<evidence type="ECO:0008006" key="14">
    <source>
        <dbReference type="Google" id="ProtNLM"/>
    </source>
</evidence>
<dbReference type="Gene3D" id="3.30.40.10">
    <property type="entry name" value="Zinc/RING finger domain, C3HC4 (zinc finger)"/>
    <property type="match status" value="2"/>
</dbReference>
<dbReference type="InterPro" id="IPR013083">
    <property type="entry name" value="Znf_RING/FYVE/PHD"/>
</dbReference>
<keyword evidence="2 5" id="KW-0863">Zinc-finger</keyword>
<evidence type="ECO:0000256" key="1">
    <source>
        <dbReference type="ARBA" id="ARBA00022723"/>
    </source>
</evidence>
<feature type="compositionally biased region" description="Pro residues" evidence="6">
    <location>
        <begin position="1417"/>
        <end position="1445"/>
    </location>
</feature>
<dbReference type="PRINTS" id="PR01217">
    <property type="entry name" value="PRICHEXTENSN"/>
</dbReference>
<dbReference type="GO" id="GO:0036205">
    <property type="term" value="P:histone catabolic process"/>
    <property type="evidence" value="ECO:0007669"/>
    <property type="project" value="TreeGrafter"/>
</dbReference>
<dbReference type="PROSITE" id="PS51805">
    <property type="entry name" value="EPHD"/>
    <property type="match status" value="1"/>
</dbReference>
<keyword evidence="3" id="KW-0862">Zinc</keyword>
<feature type="compositionally biased region" description="Polar residues" evidence="6">
    <location>
        <begin position="1616"/>
        <end position="1632"/>
    </location>
</feature>
<evidence type="ECO:0000256" key="3">
    <source>
        <dbReference type="ARBA" id="ARBA00022833"/>
    </source>
</evidence>
<feature type="compositionally biased region" description="Pro residues" evidence="6">
    <location>
        <begin position="1521"/>
        <end position="1534"/>
    </location>
</feature>
<dbReference type="GO" id="GO:0048189">
    <property type="term" value="C:Lid2 complex"/>
    <property type="evidence" value="ECO:0007669"/>
    <property type="project" value="TreeGrafter"/>
</dbReference>
<dbReference type="GO" id="GO:0008270">
    <property type="term" value="F:zinc ion binding"/>
    <property type="evidence" value="ECO:0007669"/>
    <property type="project" value="UniProtKB-KW"/>
</dbReference>
<dbReference type="PANTHER" id="PTHR47672">
    <property type="entry name" value="E3 UBIQUITIN-PROTEIN LIGASE SNT2"/>
    <property type="match status" value="1"/>
</dbReference>
<feature type="region of interest" description="Disordered" evidence="6">
    <location>
        <begin position="519"/>
        <end position="561"/>
    </location>
</feature>
<feature type="region of interest" description="Disordered" evidence="6">
    <location>
        <begin position="438"/>
        <end position="479"/>
    </location>
</feature>
<feature type="region of interest" description="Disordered" evidence="6">
    <location>
        <begin position="1044"/>
        <end position="1064"/>
    </location>
</feature>